<comment type="subunit">
    <text evidence="5">Forms a complex with TatA.</text>
</comment>
<keyword evidence="5" id="KW-0811">Translocation</keyword>
<gene>
    <name evidence="5 6" type="primary">tatC</name>
    <name evidence="6" type="ORF">SVXNc_0793</name>
</gene>
<keyword evidence="4 5" id="KW-0472">Membrane</keyword>
<keyword evidence="5" id="KW-1003">Cell membrane</keyword>
<comment type="similarity">
    <text evidence="5">Belongs to the TatC family.</text>
</comment>
<evidence type="ECO:0000256" key="2">
    <source>
        <dbReference type="ARBA" id="ARBA00022692"/>
    </source>
</evidence>
<feature type="transmembrane region" description="Helical" evidence="5">
    <location>
        <begin position="148"/>
        <end position="170"/>
    </location>
</feature>
<evidence type="ECO:0000256" key="5">
    <source>
        <dbReference type="HAMAP-Rule" id="MF_00902"/>
    </source>
</evidence>
<keyword evidence="7" id="KW-1185">Reference proteome</keyword>
<dbReference type="Proteomes" id="UP001218034">
    <property type="component" value="Chromosome"/>
</dbReference>
<protein>
    <recommendedName>
        <fullName evidence="5">Sec-independent protein translocase protein TatC</fullName>
    </recommendedName>
</protein>
<dbReference type="NCBIfam" id="TIGR00945">
    <property type="entry name" value="tatC"/>
    <property type="match status" value="1"/>
</dbReference>
<evidence type="ECO:0000256" key="3">
    <source>
        <dbReference type="ARBA" id="ARBA00022989"/>
    </source>
</evidence>
<keyword evidence="5" id="KW-0653">Protein transport</keyword>
<feature type="transmembrane region" description="Helical" evidence="5">
    <location>
        <begin position="182"/>
        <end position="198"/>
    </location>
</feature>
<proteinExistence type="inferred from homology"/>
<comment type="subcellular location">
    <subcellularLocation>
        <location evidence="5">Cell membrane</location>
        <topology evidence="5">Multi-pass membrane protein</topology>
    </subcellularLocation>
    <subcellularLocation>
        <location evidence="1">Membrane</location>
        <topology evidence="1">Multi-pass membrane protein</topology>
    </subcellularLocation>
</comment>
<dbReference type="PANTHER" id="PTHR30371">
    <property type="entry name" value="SEC-INDEPENDENT PROTEIN TRANSLOCASE PROTEIN TATC"/>
    <property type="match status" value="1"/>
</dbReference>
<comment type="function">
    <text evidence="5">Part of the twin-arginine translocation (Tat) system that transports large folded proteins containing a characteristic twin-arginine motif in their signal peptide across membranes.</text>
</comment>
<sequence>MEQRFEQHLQELRKRFLYSLGFFSLAMVFSFYFSSDMLAWVQNDLGFALNALTAYETFYTQLMIAGITAFFLSLPFIAYHGLLFVKPGLSEQEYYTVRNYLPFSVVLFAVGAAFGYEVVVKYSLNFFAQVADTSGVESIWGLKSTLGFAFKIAAFSGLIFQLPVVSFVLGKAGLINRELMREYRPYFIVSVLLASAFATPPDIITQLMVTVPVLGLYQVSIYLVGLSEK</sequence>
<dbReference type="Pfam" id="PF00902">
    <property type="entry name" value="TatC"/>
    <property type="match status" value="1"/>
</dbReference>
<accession>A0ABY8CIF3</accession>
<evidence type="ECO:0000256" key="4">
    <source>
        <dbReference type="ARBA" id="ARBA00023136"/>
    </source>
</evidence>
<dbReference type="EMBL" id="CP104395">
    <property type="protein sequence ID" value="WEL19800.1"/>
    <property type="molecule type" value="Genomic_DNA"/>
</dbReference>
<feature type="transmembrane region" description="Helical" evidence="5">
    <location>
        <begin position="97"/>
        <end position="116"/>
    </location>
</feature>
<dbReference type="RefSeq" id="WP_347721632.1">
    <property type="nucleotide sequence ID" value="NZ_CP104395.1"/>
</dbReference>
<evidence type="ECO:0000256" key="1">
    <source>
        <dbReference type="ARBA" id="ARBA00004141"/>
    </source>
</evidence>
<dbReference type="PRINTS" id="PR01840">
    <property type="entry name" value="TATCFAMILY"/>
</dbReference>
<feature type="transmembrane region" description="Helical" evidence="5">
    <location>
        <begin position="204"/>
        <end position="224"/>
    </location>
</feature>
<keyword evidence="3 5" id="KW-1133">Transmembrane helix</keyword>
<organism evidence="6 7">
    <name type="scientific">Candidatus Nanohalococcus occultus</name>
    <dbReference type="NCBI Taxonomy" id="2978047"/>
    <lineage>
        <taxon>Archaea</taxon>
        <taxon>Candidatus Nanohalarchaeota</taxon>
        <taxon>Candidatus Nanohalarchaeota incertae sedis</taxon>
        <taxon>Candidatus Nanohalococcus</taxon>
    </lineage>
</organism>
<feature type="transmembrane region" description="Helical" evidence="5">
    <location>
        <begin position="20"/>
        <end position="42"/>
    </location>
</feature>
<evidence type="ECO:0000313" key="6">
    <source>
        <dbReference type="EMBL" id="WEL19800.1"/>
    </source>
</evidence>
<keyword evidence="2 5" id="KW-0812">Transmembrane</keyword>
<dbReference type="InterPro" id="IPR002033">
    <property type="entry name" value="TatC"/>
</dbReference>
<dbReference type="GeneID" id="90590230"/>
<name>A0ABY8CIF3_9ARCH</name>
<dbReference type="HAMAP" id="MF_00902">
    <property type="entry name" value="TatC"/>
    <property type="match status" value="1"/>
</dbReference>
<dbReference type="PANTHER" id="PTHR30371:SF0">
    <property type="entry name" value="SEC-INDEPENDENT PROTEIN TRANSLOCASE PROTEIN TATC, CHLOROPLASTIC-RELATED"/>
    <property type="match status" value="1"/>
</dbReference>
<keyword evidence="5" id="KW-0813">Transport</keyword>
<reference evidence="6 7" key="1">
    <citation type="submission" date="2022-09" db="EMBL/GenBank/DDBJ databases">
        <title>Xylan utilization by haloarchaea-nanohaloarchaea associations.</title>
        <authorList>
            <person name="Yakimov M."/>
        </authorList>
    </citation>
    <scope>NUCLEOTIDE SEQUENCE [LARGE SCALE GENOMIC DNA]</scope>
    <source>
        <strain evidence="6 7">SVXNc</strain>
    </source>
</reference>
<feature type="transmembrane region" description="Helical" evidence="5">
    <location>
        <begin position="62"/>
        <end position="85"/>
    </location>
</feature>
<evidence type="ECO:0000313" key="7">
    <source>
        <dbReference type="Proteomes" id="UP001218034"/>
    </source>
</evidence>